<dbReference type="RefSeq" id="WP_118163036.1">
    <property type="nucleotide sequence ID" value="NZ_DAWDIR010000014.1"/>
</dbReference>
<dbReference type="GO" id="GO:0003677">
    <property type="term" value="F:DNA binding"/>
    <property type="evidence" value="ECO:0007669"/>
    <property type="project" value="UniProtKB-KW"/>
</dbReference>
<dbReference type="Proteomes" id="UP000283485">
    <property type="component" value="Unassembled WGS sequence"/>
</dbReference>
<evidence type="ECO:0000256" key="10">
    <source>
        <dbReference type="HAMAP-Rule" id="MF_01470"/>
    </source>
</evidence>
<evidence type="ECO:0000256" key="6">
    <source>
        <dbReference type="ARBA" id="ARBA00023118"/>
    </source>
</evidence>
<dbReference type="CDD" id="cd09634">
    <property type="entry name" value="Cas1_I-II-III"/>
    <property type="match status" value="1"/>
</dbReference>
<dbReference type="InterPro" id="IPR042206">
    <property type="entry name" value="CRISPR-assoc_Cas1_C"/>
</dbReference>
<dbReference type="Pfam" id="PF01867">
    <property type="entry name" value="Cas_Cas1"/>
    <property type="match status" value="1"/>
</dbReference>
<dbReference type="InterPro" id="IPR027617">
    <property type="entry name" value="Cas1_PREFRAN"/>
</dbReference>
<evidence type="ECO:0000256" key="8">
    <source>
        <dbReference type="ARBA" id="ARBA00023211"/>
    </source>
</evidence>
<keyword evidence="3 10" id="KW-0255">Endonuclease</keyword>
<comment type="caution">
    <text evidence="12">The sequence shown here is derived from an EMBL/GenBank/DDBJ whole genome shotgun (WGS) entry which is preliminary data.</text>
</comment>
<name>A0A414RIQ0_9BACT</name>
<evidence type="ECO:0000256" key="9">
    <source>
        <dbReference type="ARBA" id="ARBA00038592"/>
    </source>
</evidence>
<keyword evidence="1 10" id="KW-0540">Nuclease</keyword>
<evidence type="ECO:0000313" key="12">
    <source>
        <dbReference type="EMBL" id="RHF93009.1"/>
    </source>
</evidence>
<sequence length="325" mass="38513">MYTFKDLDVKTVFVINCIEHERSLRVMNGELLLEEKNGEKNKTLTKIPFQKLLALFVIGHLTVTTPLLEKCKKYNVALAVVKPNLRPVFYWADYAEANFLLRKKQYECSDNDITIAKHIVCNKIKNQLTALNKTRKKDDLTIFAVDTCKAAIDSICDISDYNKLLGLEGLVSKTFFKAYYNALGWNKRLPRTKMDILNVTLDIGYSILFNFIECFVRMFGFDLYKGVYHRSWFKRKSLVCDLMEPFRCIIDHTILLAFNRNQFKKSDFVLLKSEYHLKNECCGEYYKLFYSTLISYKMDVFRYIQSYYRFFMQRKSETEFPLFKY</sequence>
<keyword evidence="6 10" id="KW-0051">Antiviral defense</keyword>
<dbReference type="InterPro" id="IPR050646">
    <property type="entry name" value="Cas1"/>
</dbReference>
<dbReference type="GO" id="GO:0004520">
    <property type="term" value="F:DNA endonuclease activity"/>
    <property type="evidence" value="ECO:0007669"/>
    <property type="project" value="InterPro"/>
</dbReference>
<keyword evidence="7 10" id="KW-0238">DNA-binding</keyword>
<dbReference type="GO" id="GO:0046872">
    <property type="term" value="F:metal ion binding"/>
    <property type="evidence" value="ECO:0007669"/>
    <property type="project" value="UniProtKB-UniRule"/>
</dbReference>
<keyword evidence="5 10" id="KW-0460">Magnesium</keyword>
<feature type="binding site" evidence="10">
    <location>
        <position position="229"/>
    </location>
    <ligand>
        <name>Mn(2+)</name>
        <dbReference type="ChEBI" id="CHEBI:29035"/>
    </ligand>
</feature>
<dbReference type="AlphaFoldDB" id="A0A414RIQ0"/>
<dbReference type="GO" id="GO:0016787">
    <property type="term" value="F:hydrolase activity"/>
    <property type="evidence" value="ECO:0007669"/>
    <property type="project" value="UniProtKB-KW"/>
</dbReference>
<proteinExistence type="inferred from homology"/>
<dbReference type="PANTHER" id="PTHR34353:SF2">
    <property type="entry name" value="CRISPR-ASSOCIATED ENDONUCLEASE CAS1 1"/>
    <property type="match status" value="1"/>
</dbReference>
<dbReference type="PANTHER" id="PTHR34353">
    <property type="entry name" value="CRISPR-ASSOCIATED ENDONUCLEASE CAS1 1"/>
    <property type="match status" value="1"/>
</dbReference>
<protein>
    <recommendedName>
        <fullName evidence="10">CRISPR-associated endonuclease Cas1</fullName>
        <ecNumber evidence="10">3.1.-.-</ecNumber>
    </recommendedName>
</protein>
<feature type="binding site" evidence="10">
    <location>
        <position position="168"/>
    </location>
    <ligand>
        <name>Mn(2+)</name>
        <dbReference type="ChEBI" id="CHEBI:29035"/>
    </ligand>
</feature>
<dbReference type="EC" id="3.1.-.-" evidence="10"/>
<evidence type="ECO:0000313" key="11">
    <source>
        <dbReference type="EMBL" id="RHD59137.1"/>
    </source>
</evidence>
<evidence type="ECO:0000256" key="4">
    <source>
        <dbReference type="ARBA" id="ARBA00022801"/>
    </source>
</evidence>
<organism evidence="12 13">
    <name type="scientific">Phocaeicola plebeius</name>
    <dbReference type="NCBI Taxonomy" id="310297"/>
    <lineage>
        <taxon>Bacteria</taxon>
        <taxon>Pseudomonadati</taxon>
        <taxon>Bacteroidota</taxon>
        <taxon>Bacteroidia</taxon>
        <taxon>Bacteroidales</taxon>
        <taxon>Bacteroidaceae</taxon>
        <taxon>Phocaeicola</taxon>
    </lineage>
</organism>
<evidence type="ECO:0000256" key="3">
    <source>
        <dbReference type="ARBA" id="ARBA00022759"/>
    </source>
</evidence>
<dbReference type="EMBL" id="QRHQ01000002">
    <property type="protein sequence ID" value="RHF93009.1"/>
    <property type="molecule type" value="Genomic_DNA"/>
</dbReference>
<keyword evidence="8 10" id="KW-0464">Manganese</keyword>
<dbReference type="Gene3D" id="1.20.120.920">
    <property type="entry name" value="CRISPR-associated endonuclease Cas1, C-terminal domain"/>
    <property type="match status" value="1"/>
</dbReference>
<dbReference type="GO" id="GO:0051607">
    <property type="term" value="P:defense response to virus"/>
    <property type="evidence" value="ECO:0007669"/>
    <property type="project" value="UniProtKB-UniRule"/>
</dbReference>
<dbReference type="InterPro" id="IPR002729">
    <property type="entry name" value="CRISPR-assoc_Cas1"/>
</dbReference>
<evidence type="ECO:0000256" key="5">
    <source>
        <dbReference type="ARBA" id="ARBA00022842"/>
    </source>
</evidence>
<gene>
    <name evidence="10 12" type="primary">cas1</name>
    <name evidence="12" type="ORF">DW653_02270</name>
    <name evidence="11" type="ORF">DW789_01285</name>
</gene>
<keyword evidence="4 10" id="KW-0378">Hydrolase</keyword>
<dbReference type="EMBL" id="QSJG01000001">
    <property type="protein sequence ID" value="RHD59137.1"/>
    <property type="molecule type" value="Genomic_DNA"/>
</dbReference>
<accession>A0A414RIQ0</accession>
<reference evidence="13 14" key="1">
    <citation type="submission" date="2018-08" db="EMBL/GenBank/DDBJ databases">
        <title>A genome reference for cultivated species of the human gut microbiota.</title>
        <authorList>
            <person name="Zou Y."/>
            <person name="Xue W."/>
            <person name="Luo G."/>
        </authorList>
    </citation>
    <scope>NUCLEOTIDE SEQUENCE [LARGE SCALE GENOMIC DNA]</scope>
    <source>
        <strain evidence="12 13">AM23-23</strain>
        <strain evidence="11 14">AM31-10</strain>
    </source>
</reference>
<comment type="subunit">
    <text evidence="9 10">Homodimer, forms a heterotetramer with a Cas2 homodimer.</text>
</comment>
<dbReference type="HAMAP" id="MF_01470">
    <property type="entry name" value="Cas1"/>
    <property type="match status" value="1"/>
</dbReference>
<comment type="similarity">
    <text evidence="10">Belongs to the CRISPR-associated endonuclease Cas1 family.</text>
</comment>
<dbReference type="Proteomes" id="UP000284361">
    <property type="component" value="Unassembled WGS sequence"/>
</dbReference>
<evidence type="ECO:0000256" key="7">
    <source>
        <dbReference type="ARBA" id="ARBA00023125"/>
    </source>
</evidence>
<evidence type="ECO:0000313" key="14">
    <source>
        <dbReference type="Proteomes" id="UP000284361"/>
    </source>
</evidence>
<evidence type="ECO:0000313" key="13">
    <source>
        <dbReference type="Proteomes" id="UP000283485"/>
    </source>
</evidence>
<dbReference type="NCBIfam" id="TIGR00287">
    <property type="entry name" value="cas1"/>
    <property type="match status" value="1"/>
</dbReference>
<dbReference type="GO" id="GO:0043571">
    <property type="term" value="P:maintenance of CRISPR repeat elements"/>
    <property type="evidence" value="ECO:0007669"/>
    <property type="project" value="UniProtKB-UniRule"/>
</dbReference>
<comment type="cofactor">
    <cofactor evidence="10">
        <name>Mg(2+)</name>
        <dbReference type="ChEBI" id="CHEBI:18420"/>
    </cofactor>
    <cofactor evidence="10">
        <name>Mn(2+)</name>
        <dbReference type="ChEBI" id="CHEBI:29035"/>
    </cofactor>
</comment>
<evidence type="ECO:0000256" key="2">
    <source>
        <dbReference type="ARBA" id="ARBA00022723"/>
    </source>
</evidence>
<feature type="binding site" evidence="10">
    <location>
        <position position="244"/>
    </location>
    <ligand>
        <name>Mn(2+)</name>
        <dbReference type="ChEBI" id="CHEBI:29035"/>
    </ligand>
</feature>
<comment type="function">
    <text evidence="10">CRISPR (clustered regularly interspaced short palindromic repeat), is an adaptive immune system that provides protection against mobile genetic elements (viruses, transposable elements and conjugative plasmids). CRISPR clusters contain spacers, sequences complementary to antecedent mobile elements, and target invading nucleic acids. CRISPR clusters are transcribed and processed into CRISPR RNA (crRNA). Acts as a dsDNA endonuclease. Involved in the integration of spacer DNA into the CRISPR cassette.</text>
</comment>
<dbReference type="NCBIfam" id="TIGR04329">
    <property type="entry name" value="cas1_PREFRAN"/>
    <property type="match status" value="1"/>
</dbReference>
<evidence type="ECO:0000256" key="1">
    <source>
        <dbReference type="ARBA" id="ARBA00022722"/>
    </source>
</evidence>
<keyword evidence="2 10" id="KW-0479">Metal-binding</keyword>